<keyword evidence="2" id="KW-1185">Reference proteome</keyword>
<evidence type="ECO:0000313" key="1">
    <source>
        <dbReference type="EMBL" id="SOC23148.1"/>
    </source>
</evidence>
<protein>
    <submittedName>
        <fullName evidence="1">Uncharacterized protein</fullName>
    </submittedName>
</protein>
<sequence>MADFDLNAQAARLAKRLESIPDAVLEAVRPAVVQ</sequence>
<dbReference type="EMBL" id="OBMT01000038">
    <property type="protein sequence ID" value="SOC23148.1"/>
    <property type="molecule type" value="Genomic_DNA"/>
</dbReference>
<dbReference type="AlphaFoldDB" id="A0A285TLB6"/>
<organism evidence="1 2">
    <name type="scientific">Rhodobacter maris</name>
    <dbReference type="NCBI Taxonomy" id="446682"/>
    <lineage>
        <taxon>Bacteria</taxon>
        <taxon>Pseudomonadati</taxon>
        <taxon>Pseudomonadota</taxon>
        <taxon>Alphaproteobacteria</taxon>
        <taxon>Rhodobacterales</taxon>
        <taxon>Rhodobacter group</taxon>
        <taxon>Rhodobacter</taxon>
    </lineage>
</organism>
<gene>
    <name evidence="1" type="ORF">SAMN05877831_1381</name>
</gene>
<name>A0A285TLB6_9RHOB</name>
<evidence type="ECO:0000313" key="2">
    <source>
        <dbReference type="Proteomes" id="UP000219111"/>
    </source>
</evidence>
<accession>A0A285TLB6</accession>
<feature type="non-terminal residue" evidence="1">
    <location>
        <position position="34"/>
    </location>
</feature>
<reference evidence="2" key="1">
    <citation type="submission" date="2017-08" db="EMBL/GenBank/DDBJ databases">
        <authorList>
            <person name="Varghese N."/>
            <person name="Submissions S."/>
        </authorList>
    </citation>
    <scope>NUCLEOTIDE SEQUENCE [LARGE SCALE GENOMIC DNA]</scope>
    <source>
        <strain evidence="2">JA276</strain>
    </source>
</reference>
<proteinExistence type="predicted"/>
<dbReference type="Proteomes" id="UP000219111">
    <property type="component" value="Unassembled WGS sequence"/>
</dbReference>